<organism evidence="1 2">
    <name type="scientific">Periconia macrospinosa</name>
    <dbReference type="NCBI Taxonomy" id="97972"/>
    <lineage>
        <taxon>Eukaryota</taxon>
        <taxon>Fungi</taxon>
        <taxon>Dikarya</taxon>
        <taxon>Ascomycota</taxon>
        <taxon>Pezizomycotina</taxon>
        <taxon>Dothideomycetes</taxon>
        <taxon>Pleosporomycetidae</taxon>
        <taxon>Pleosporales</taxon>
        <taxon>Massarineae</taxon>
        <taxon>Periconiaceae</taxon>
        <taxon>Periconia</taxon>
    </lineage>
</organism>
<dbReference type="AlphaFoldDB" id="A0A2V1DYQ3"/>
<dbReference type="Proteomes" id="UP000244855">
    <property type="component" value="Unassembled WGS sequence"/>
</dbReference>
<dbReference type="EMBL" id="KZ805336">
    <property type="protein sequence ID" value="PVI03022.1"/>
    <property type="molecule type" value="Genomic_DNA"/>
</dbReference>
<dbReference type="SUPFAM" id="SSF52833">
    <property type="entry name" value="Thioredoxin-like"/>
    <property type="match status" value="1"/>
</dbReference>
<sequence length="264" mass="29810">MPTSYPNPDGQPDKTFLKWPANNPIVSTEYIQARRALLEKEYALMDQIERVAAERRALPAGPIMPPYTFLDVRDLTSNASEPTKTTLIDLTKGDGKKTTLIVYHMMMEPDAKTACASCSMFIDGLNGVAKHLAQKVNVAVIAKAPPSSIREYAQKRGWKDLRFLSSSKNEFNKDINMEDVEWLGWKGQQPGMSVFKYEEGEDGKGQVRFYYQTTPHFANSSGNDVIRGMDLLTPLWNLLDITPEGRGDWDCGLDYVEKWDSVKF</sequence>
<protein>
    <submittedName>
        <fullName evidence="1">DUF899-domain-containing protein</fullName>
    </submittedName>
</protein>
<dbReference type="Pfam" id="PF05988">
    <property type="entry name" value="DUF899"/>
    <property type="match status" value="1"/>
</dbReference>
<reference evidence="1 2" key="1">
    <citation type="journal article" date="2018" name="Sci. Rep.">
        <title>Comparative genomics provides insights into the lifestyle and reveals functional heterogeneity of dark septate endophytic fungi.</title>
        <authorList>
            <person name="Knapp D.G."/>
            <person name="Nemeth J.B."/>
            <person name="Barry K."/>
            <person name="Hainaut M."/>
            <person name="Henrissat B."/>
            <person name="Johnson J."/>
            <person name="Kuo A."/>
            <person name="Lim J.H.P."/>
            <person name="Lipzen A."/>
            <person name="Nolan M."/>
            <person name="Ohm R.A."/>
            <person name="Tamas L."/>
            <person name="Grigoriev I.V."/>
            <person name="Spatafora J.W."/>
            <person name="Nagy L.G."/>
            <person name="Kovacs G.M."/>
        </authorList>
    </citation>
    <scope>NUCLEOTIDE SEQUENCE [LARGE SCALE GENOMIC DNA]</scope>
    <source>
        <strain evidence="1 2">DSE2036</strain>
    </source>
</reference>
<evidence type="ECO:0000313" key="2">
    <source>
        <dbReference type="Proteomes" id="UP000244855"/>
    </source>
</evidence>
<dbReference type="STRING" id="97972.A0A2V1DYQ3"/>
<dbReference type="InterPro" id="IPR010296">
    <property type="entry name" value="DUF899_thioredox"/>
</dbReference>
<gene>
    <name evidence="1" type="ORF">DM02DRAFT_653001</name>
</gene>
<dbReference type="OrthoDB" id="3503208at2759"/>
<name>A0A2V1DYQ3_9PLEO</name>
<proteinExistence type="predicted"/>
<evidence type="ECO:0000313" key="1">
    <source>
        <dbReference type="EMBL" id="PVI03022.1"/>
    </source>
</evidence>
<keyword evidence="2" id="KW-1185">Reference proteome</keyword>
<accession>A0A2V1DYQ3</accession>
<dbReference type="InterPro" id="IPR036249">
    <property type="entry name" value="Thioredoxin-like_sf"/>
</dbReference>